<dbReference type="PANTHER" id="PTHR47718">
    <property type="entry name" value="OS01G0519700 PROTEIN"/>
    <property type="match status" value="1"/>
</dbReference>
<dbReference type="Pfam" id="PF03101">
    <property type="entry name" value="FAR1"/>
    <property type="match status" value="1"/>
</dbReference>
<name>A0AAV3PV16_LITER</name>
<evidence type="ECO:0000259" key="1">
    <source>
        <dbReference type="Pfam" id="PF03101"/>
    </source>
</evidence>
<dbReference type="PANTHER" id="PTHR47718:SF2">
    <property type="entry name" value="PROTEIN FAR1-RELATED SEQUENCE 5-LIKE"/>
    <property type="match status" value="1"/>
</dbReference>
<reference evidence="2 3" key="1">
    <citation type="submission" date="2024-01" db="EMBL/GenBank/DDBJ databases">
        <title>The complete chloroplast genome sequence of Lithospermum erythrorhizon: insights into the phylogenetic relationship among Boraginaceae species and the maternal lineages of purple gromwells.</title>
        <authorList>
            <person name="Okada T."/>
            <person name="Watanabe K."/>
        </authorList>
    </citation>
    <scope>NUCLEOTIDE SEQUENCE [LARGE SCALE GENOMIC DNA]</scope>
</reference>
<dbReference type="Proteomes" id="UP001454036">
    <property type="component" value="Unassembled WGS sequence"/>
</dbReference>
<dbReference type="AlphaFoldDB" id="A0AAV3PV16"/>
<evidence type="ECO:0000313" key="3">
    <source>
        <dbReference type="Proteomes" id="UP001454036"/>
    </source>
</evidence>
<comment type="caution">
    <text evidence="2">The sequence shown here is derived from an EMBL/GenBank/DDBJ whole genome shotgun (WGS) entry which is preliminary data.</text>
</comment>
<feature type="domain" description="FAR1" evidence="1">
    <location>
        <begin position="49"/>
        <end position="156"/>
    </location>
</feature>
<organism evidence="2 3">
    <name type="scientific">Lithospermum erythrorhizon</name>
    <name type="common">Purple gromwell</name>
    <name type="synonym">Lithospermum officinale var. erythrorhizon</name>
    <dbReference type="NCBI Taxonomy" id="34254"/>
    <lineage>
        <taxon>Eukaryota</taxon>
        <taxon>Viridiplantae</taxon>
        <taxon>Streptophyta</taxon>
        <taxon>Embryophyta</taxon>
        <taxon>Tracheophyta</taxon>
        <taxon>Spermatophyta</taxon>
        <taxon>Magnoliopsida</taxon>
        <taxon>eudicotyledons</taxon>
        <taxon>Gunneridae</taxon>
        <taxon>Pentapetalae</taxon>
        <taxon>asterids</taxon>
        <taxon>lamiids</taxon>
        <taxon>Boraginales</taxon>
        <taxon>Boraginaceae</taxon>
        <taxon>Boraginoideae</taxon>
        <taxon>Lithospermeae</taxon>
        <taxon>Lithospermum</taxon>
    </lineage>
</organism>
<keyword evidence="3" id="KW-1185">Reference proteome</keyword>
<dbReference type="EMBL" id="BAABME010018824">
    <property type="protein sequence ID" value="GAA0155138.1"/>
    <property type="molecule type" value="Genomic_DNA"/>
</dbReference>
<gene>
    <name evidence="2" type="ORF">LIER_38031</name>
</gene>
<proteinExistence type="predicted"/>
<protein>
    <recommendedName>
        <fullName evidence="1">FAR1 domain-containing protein</fullName>
    </recommendedName>
</protein>
<accession>A0AAV3PV16</accession>
<evidence type="ECO:0000313" key="2">
    <source>
        <dbReference type="EMBL" id="GAA0155138.1"/>
    </source>
</evidence>
<sequence>MDLVCTSSDIVQGNVDSLSLVAEVVECYSPSNEKSWRSLEFKTVEEIKDFYGHYAYRTGFSIRSFLKSRNNSQNKNSDSVHYVRYVCNKQGFKKGSLLNSRNRPISDSPILVEVEKVKEKPEEMLGCKAGILLKLDESANVYRIYKWEGAHTHKLHKAEHLRYLRSFRHVTEAQGQVVVINSKAGMSMRTSYEVMGEGVGGIENLGFRFSDPKNYLITICQKEMVVGEATMVQELFRNEALSKPSFFL</sequence>
<dbReference type="InterPro" id="IPR004330">
    <property type="entry name" value="FAR1_DNA_bnd_dom"/>
</dbReference>